<reference evidence="3 4" key="1">
    <citation type="submission" date="2019-09" db="EMBL/GenBank/DDBJ databases">
        <title>Complete Genome Sequence of Lactobacillus nenjiangensis SH-Y15, isolated from sauerkraut.</title>
        <authorList>
            <person name="Yang H."/>
        </authorList>
    </citation>
    <scope>NUCLEOTIDE SEQUENCE [LARGE SCALE GENOMIC DNA]</scope>
    <source>
        <strain evidence="3 4">SH-Y15</strain>
    </source>
</reference>
<accession>A0A5P1X089</accession>
<proteinExistence type="predicted"/>
<evidence type="ECO:0000259" key="2">
    <source>
        <dbReference type="Pfam" id="PF12146"/>
    </source>
</evidence>
<dbReference type="Proteomes" id="UP000325295">
    <property type="component" value="Chromosome"/>
</dbReference>
<dbReference type="AlphaFoldDB" id="A0A5P1X089"/>
<dbReference type="GO" id="GO:0016787">
    <property type="term" value="F:hydrolase activity"/>
    <property type="evidence" value="ECO:0007669"/>
    <property type="project" value="UniProtKB-KW"/>
</dbReference>
<dbReference type="InterPro" id="IPR022742">
    <property type="entry name" value="Hydrolase_4"/>
</dbReference>
<evidence type="ECO:0000313" key="3">
    <source>
        <dbReference type="EMBL" id="QER66825.1"/>
    </source>
</evidence>
<keyword evidence="3" id="KW-0378">Hydrolase</keyword>
<sequence length="311" mass="35096">MKKKYIYIIILVFLIICTGFIGAALYFFHEAVIPSHKSFLSDTKTLKKSDPLYKQKKWYLDADKQLWTMKSATGNLKLVANYIPAATQTDKTVVVAHGFMGSKDKMGAYAYLFHQLGYNVLLPDARAQGDSQGQYIGYGWPERKDYVKWINKVIDTNGQNSQIVMFGVSMGGATTMMTSGEKLPSQVKAFVEDCGYTNARTEIAYQAKELYHVPSFPLVNVVSGINKIRNGFFFGQASAVKQLHKNQRPMFFIHGAKDEFVPTSMVYQNYSATRGPKELWVVKGAKHAASLDKNPTEYQHKVAQFLSKYIK</sequence>
<dbReference type="InterPro" id="IPR029058">
    <property type="entry name" value="AB_hydrolase_fold"/>
</dbReference>
<dbReference type="Pfam" id="PF12146">
    <property type="entry name" value="Hydrolase_4"/>
    <property type="match status" value="1"/>
</dbReference>
<dbReference type="SUPFAM" id="SSF53474">
    <property type="entry name" value="alpha/beta-Hydrolases"/>
    <property type="match status" value="1"/>
</dbReference>
<dbReference type="OrthoDB" id="9776685at2"/>
<feature type="transmembrane region" description="Helical" evidence="1">
    <location>
        <begin position="7"/>
        <end position="28"/>
    </location>
</feature>
<name>A0A5P1X089_9LACO</name>
<dbReference type="EMBL" id="CP043939">
    <property type="protein sequence ID" value="QER66825.1"/>
    <property type="molecule type" value="Genomic_DNA"/>
</dbReference>
<gene>
    <name evidence="3" type="ORF">F0161_02345</name>
</gene>
<keyword evidence="1" id="KW-0472">Membrane</keyword>
<keyword evidence="1" id="KW-1133">Transmembrane helix</keyword>
<dbReference type="RefSeq" id="WP_150203562.1">
    <property type="nucleotide sequence ID" value="NZ_CP043939.1"/>
</dbReference>
<keyword evidence="1" id="KW-0812">Transmembrane</keyword>
<dbReference type="Gene3D" id="3.40.50.1820">
    <property type="entry name" value="alpha/beta hydrolase"/>
    <property type="match status" value="1"/>
</dbReference>
<dbReference type="KEGG" id="lnn:F0161_02345"/>
<organism evidence="3 4">
    <name type="scientific">Paucilactobacillus nenjiangensis</name>
    <dbReference type="NCBI Taxonomy" id="1296540"/>
    <lineage>
        <taxon>Bacteria</taxon>
        <taxon>Bacillati</taxon>
        <taxon>Bacillota</taxon>
        <taxon>Bacilli</taxon>
        <taxon>Lactobacillales</taxon>
        <taxon>Lactobacillaceae</taxon>
        <taxon>Paucilactobacillus</taxon>
    </lineage>
</organism>
<dbReference type="PANTHER" id="PTHR43358:SF4">
    <property type="entry name" value="ALPHA_BETA HYDROLASE FOLD-1 DOMAIN-CONTAINING PROTEIN"/>
    <property type="match status" value="1"/>
</dbReference>
<keyword evidence="4" id="KW-1185">Reference proteome</keyword>
<evidence type="ECO:0000313" key="4">
    <source>
        <dbReference type="Proteomes" id="UP000325295"/>
    </source>
</evidence>
<feature type="domain" description="Serine aminopeptidase S33" evidence="2">
    <location>
        <begin position="88"/>
        <end position="191"/>
    </location>
</feature>
<dbReference type="PANTHER" id="PTHR43358">
    <property type="entry name" value="ALPHA/BETA-HYDROLASE"/>
    <property type="match status" value="1"/>
</dbReference>
<dbReference type="InterPro" id="IPR052920">
    <property type="entry name" value="DNA-binding_regulatory"/>
</dbReference>
<protein>
    <submittedName>
        <fullName evidence="3">Alpha/beta hydrolase</fullName>
    </submittedName>
</protein>
<evidence type="ECO:0000256" key="1">
    <source>
        <dbReference type="SAM" id="Phobius"/>
    </source>
</evidence>